<evidence type="ECO:0000256" key="1">
    <source>
        <dbReference type="SAM" id="MobiDB-lite"/>
    </source>
</evidence>
<gene>
    <name evidence="3" type="ORF">SAMN04488069_11371</name>
</gene>
<accession>A0A1H3MNA8</accession>
<dbReference type="STRING" id="651662.SAMN04488069_11371"/>
<keyword evidence="4" id="KW-1185">Reference proteome</keyword>
<dbReference type="AlphaFoldDB" id="A0A1H3MNA8"/>
<sequence>MADINIQRKKNTPSPWLLLLVVLAVVGLGAWFLFKAEINATRSTPPPPPPPPAETPLVPADTLMGAETGPRPDADMANDMAATAPVTPDVLAAFVAADAAQPGYGREALRLLTSALVGLVDRDDLRTSEIQIRRDDLTSATARLDEPAARLRPGLVAASNLMQAIQQQGYPELQNEAQRLAAQATDLSGQAATPEEQQALRSYFERATKLLRAFNALPAGR</sequence>
<feature type="compositionally biased region" description="Pro residues" evidence="1">
    <location>
        <begin position="44"/>
        <end position="54"/>
    </location>
</feature>
<protein>
    <submittedName>
        <fullName evidence="3">Uncharacterized protein</fullName>
    </submittedName>
</protein>
<dbReference type="Proteomes" id="UP000199249">
    <property type="component" value="Unassembled WGS sequence"/>
</dbReference>
<proteinExistence type="predicted"/>
<reference evidence="4" key="1">
    <citation type="submission" date="2016-10" db="EMBL/GenBank/DDBJ databases">
        <authorList>
            <person name="Varghese N."/>
            <person name="Submissions S."/>
        </authorList>
    </citation>
    <scope>NUCLEOTIDE SEQUENCE [LARGE SCALE GENOMIC DNA]</scope>
    <source>
        <strain evidence="4">CGMCC 1.8975</strain>
    </source>
</reference>
<feature type="transmembrane region" description="Helical" evidence="2">
    <location>
        <begin position="16"/>
        <end position="34"/>
    </location>
</feature>
<dbReference type="OrthoDB" id="885202at2"/>
<keyword evidence="2" id="KW-1133">Transmembrane helix</keyword>
<evidence type="ECO:0000256" key="2">
    <source>
        <dbReference type="SAM" id="Phobius"/>
    </source>
</evidence>
<organism evidence="3 4">
    <name type="scientific">Hymenobacter psychrophilus</name>
    <dbReference type="NCBI Taxonomy" id="651662"/>
    <lineage>
        <taxon>Bacteria</taxon>
        <taxon>Pseudomonadati</taxon>
        <taxon>Bacteroidota</taxon>
        <taxon>Cytophagia</taxon>
        <taxon>Cytophagales</taxon>
        <taxon>Hymenobacteraceae</taxon>
        <taxon>Hymenobacter</taxon>
    </lineage>
</organism>
<feature type="region of interest" description="Disordered" evidence="1">
    <location>
        <begin position="42"/>
        <end position="70"/>
    </location>
</feature>
<evidence type="ECO:0000313" key="4">
    <source>
        <dbReference type="Proteomes" id="UP000199249"/>
    </source>
</evidence>
<name>A0A1H3MNA8_9BACT</name>
<keyword evidence="2" id="KW-0472">Membrane</keyword>
<evidence type="ECO:0000313" key="3">
    <source>
        <dbReference type="EMBL" id="SDY77980.1"/>
    </source>
</evidence>
<dbReference type="RefSeq" id="WP_092742858.1">
    <property type="nucleotide sequence ID" value="NZ_FNOV01000013.1"/>
</dbReference>
<keyword evidence="2" id="KW-0812">Transmembrane</keyword>
<dbReference type="EMBL" id="FNOV01000013">
    <property type="protein sequence ID" value="SDY77980.1"/>
    <property type="molecule type" value="Genomic_DNA"/>
</dbReference>